<organism evidence="4 5">
    <name type="scientific">Marinilabilia rubra</name>
    <dbReference type="NCBI Taxonomy" id="2162893"/>
    <lineage>
        <taxon>Bacteria</taxon>
        <taxon>Pseudomonadati</taxon>
        <taxon>Bacteroidota</taxon>
        <taxon>Bacteroidia</taxon>
        <taxon>Marinilabiliales</taxon>
        <taxon>Marinilabiliaceae</taxon>
        <taxon>Marinilabilia</taxon>
    </lineage>
</organism>
<dbReference type="SMART" id="SM00967">
    <property type="entry name" value="SpoU_sub_bind"/>
    <property type="match status" value="1"/>
</dbReference>
<dbReference type="InterPro" id="IPR029028">
    <property type="entry name" value="Alpha/beta_knot_MTases"/>
</dbReference>
<dbReference type="GO" id="GO:0032259">
    <property type="term" value="P:methylation"/>
    <property type="evidence" value="ECO:0007669"/>
    <property type="project" value="UniProtKB-KW"/>
</dbReference>
<keyword evidence="5" id="KW-1185">Reference proteome</keyword>
<comment type="caution">
    <text evidence="4">The sequence shown here is derived from an EMBL/GenBank/DDBJ whole genome shotgun (WGS) entry which is preliminary data.</text>
</comment>
<dbReference type="Gene3D" id="3.30.1330.30">
    <property type="match status" value="1"/>
</dbReference>
<dbReference type="PANTHER" id="PTHR46429:SF1">
    <property type="entry name" value="23S RRNA (GUANOSINE-2'-O-)-METHYLTRANSFERASE RLMB"/>
    <property type="match status" value="1"/>
</dbReference>
<dbReference type="RefSeq" id="WP_109263605.1">
    <property type="nucleotide sequence ID" value="NZ_QEWP01000004.1"/>
</dbReference>
<evidence type="ECO:0000256" key="2">
    <source>
        <dbReference type="ARBA" id="ARBA00022679"/>
    </source>
</evidence>
<dbReference type="Proteomes" id="UP000244956">
    <property type="component" value="Unassembled WGS sequence"/>
</dbReference>
<dbReference type="CDD" id="cd18103">
    <property type="entry name" value="SpoU-like_RlmB"/>
    <property type="match status" value="1"/>
</dbReference>
<dbReference type="InterPro" id="IPR029064">
    <property type="entry name" value="Ribosomal_eL30-like_sf"/>
</dbReference>
<dbReference type="GO" id="GO:0005829">
    <property type="term" value="C:cytosol"/>
    <property type="evidence" value="ECO:0007669"/>
    <property type="project" value="TreeGrafter"/>
</dbReference>
<accession>A0A2U2BA72</accession>
<dbReference type="EMBL" id="QEWP01000004">
    <property type="protein sequence ID" value="PWD99981.1"/>
    <property type="molecule type" value="Genomic_DNA"/>
</dbReference>
<dbReference type="Gene3D" id="3.40.1280.10">
    <property type="match status" value="1"/>
</dbReference>
<dbReference type="AlphaFoldDB" id="A0A2U2BA72"/>
<evidence type="ECO:0000313" key="5">
    <source>
        <dbReference type="Proteomes" id="UP000244956"/>
    </source>
</evidence>
<keyword evidence="1 4" id="KW-0489">Methyltransferase</keyword>
<dbReference type="InterPro" id="IPR013123">
    <property type="entry name" value="SpoU_subst-bd"/>
</dbReference>
<evidence type="ECO:0000313" key="4">
    <source>
        <dbReference type="EMBL" id="PWD99981.1"/>
    </source>
</evidence>
<dbReference type="InterPro" id="IPR001537">
    <property type="entry name" value="SpoU_MeTrfase"/>
</dbReference>
<dbReference type="SUPFAM" id="SSF55315">
    <property type="entry name" value="L30e-like"/>
    <property type="match status" value="1"/>
</dbReference>
<sequence length="243" mass="26872">MEKDIIFGIRAVIEAIQGGRNIERILISQNVQGKLAKELMDVIKENNIHFKKVKPERIDWVTRKNHQGVVAYLPPVDYHDFEEVLEASFDKGKEPFVLILDGITDVRNFGAIARTAECAGVDAIVIPDKGSVSVTSDAIKTSSGALFRVPVCREKNLYFVLRHLKNRNFTIAAASEKGDKDYRKVEYKGPKALIMGAEDKGVSGQLLKLADAHVSIPIRGEIGSLNVSVAAGILIYEMVRNLD</sequence>
<dbReference type="GO" id="GO:0006396">
    <property type="term" value="P:RNA processing"/>
    <property type="evidence" value="ECO:0007669"/>
    <property type="project" value="InterPro"/>
</dbReference>
<dbReference type="NCBIfam" id="TIGR00186">
    <property type="entry name" value="rRNA_methyl_3"/>
    <property type="match status" value="1"/>
</dbReference>
<dbReference type="InterPro" id="IPR029026">
    <property type="entry name" value="tRNA_m1G_MTases_N"/>
</dbReference>
<name>A0A2U2BA72_9BACT</name>
<dbReference type="SUPFAM" id="SSF75217">
    <property type="entry name" value="alpha/beta knot"/>
    <property type="match status" value="1"/>
</dbReference>
<evidence type="ECO:0000256" key="1">
    <source>
        <dbReference type="ARBA" id="ARBA00022603"/>
    </source>
</evidence>
<dbReference type="InterPro" id="IPR004441">
    <property type="entry name" value="rRNA_MeTrfase_TrmH"/>
</dbReference>
<feature type="domain" description="RNA 2-O ribose methyltransferase substrate binding" evidence="3">
    <location>
        <begin position="5"/>
        <end position="79"/>
    </location>
</feature>
<keyword evidence="2 4" id="KW-0808">Transferase</keyword>
<dbReference type="GO" id="GO:0008173">
    <property type="term" value="F:RNA methyltransferase activity"/>
    <property type="evidence" value="ECO:0007669"/>
    <property type="project" value="InterPro"/>
</dbReference>
<gene>
    <name evidence="4" type="ORF">DDZ16_06350</name>
</gene>
<dbReference type="GO" id="GO:0003723">
    <property type="term" value="F:RNA binding"/>
    <property type="evidence" value="ECO:0007669"/>
    <property type="project" value="InterPro"/>
</dbReference>
<dbReference type="PANTHER" id="PTHR46429">
    <property type="entry name" value="23S RRNA (GUANOSINE-2'-O-)-METHYLTRANSFERASE RLMB"/>
    <property type="match status" value="1"/>
</dbReference>
<proteinExistence type="predicted"/>
<dbReference type="OrthoDB" id="9794400at2"/>
<dbReference type="Pfam" id="PF00588">
    <property type="entry name" value="SpoU_methylase"/>
    <property type="match status" value="1"/>
</dbReference>
<evidence type="ECO:0000259" key="3">
    <source>
        <dbReference type="SMART" id="SM00967"/>
    </source>
</evidence>
<dbReference type="Pfam" id="PF08032">
    <property type="entry name" value="SpoU_sub_bind"/>
    <property type="match status" value="1"/>
</dbReference>
<reference evidence="4 5" key="1">
    <citation type="submission" date="2018-05" db="EMBL/GenBank/DDBJ databases">
        <title>Marinilabilia rubrum sp. nov., isolated from saltern sediment.</title>
        <authorList>
            <person name="Zhang R."/>
        </authorList>
    </citation>
    <scope>NUCLEOTIDE SEQUENCE [LARGE SCALE GENOMIC DNA]</scope>
    <source>
        <strain evidence="4 5">WTE16</strain>
    </source>
</reference>
<protein>
    <submittedName>
        <fullName evidence="4">23S rRNA (Guanosine(2251)-2'-O)-methyltransferase RlmB</fullName>
    </submittedName>
</protein>